<dbReference type="Gene3D" id="1.10.150.720">
    <property type="entry name" value="Haloacid dehalogenase-like hydrolase"/>
    <property type="match status" value="1"/>
</dbReference>
<geneLocation type="plasmid" evidence="1 2">
    <name>unnamed1</name>
</geneLocation>
<protein>
    <submittedName>
        <fullName evidence="1">HAD-IA family hydrolase</fullName>
    </submittedName>
</protein>
<dbReference type="GO" id="GO:0016787">
    <property type="term" value="F:hydrolase activity"/>
    <property type="evidence" value="ECO:0007669"/>
    <property type="project" value="UniProtKB-KW"/>
</dbReference>
<dbReference type="RefSeq" id="WP_142831147.1">
    <property type="nucleotide sequence ID" value="NZ_CP117268.1"/>
</dbReference>
<dbReference type="Gene3D" id="3.40.50.1000">
    <property type="entry name" value="HAD superfamily/HAD-like"/>
    <property type="match status" value="1"/>
</dbReference>
<keyword evidence="1" id="KW-0614">Plasmid</keyword>
<dbReference type="Proteomes" id="UP000318939">
    <property type="component" value="Plasmid unnamed1"/>
</dbReference>
<dbReference type="SFLD" id="SFLDS00003">
    <property type="entry name" value="Haloacid_Dehalogenase"/>
    <property type="match status" value="1"/>
</dbReference>
<reference evidence="1 2" key="1">
    <citation type="journal article" date="2019" name="Phytopathology">
        <title>A Novel Group of Rhizobium tumorigenes-Like Agrobacteria Associated with Crown Gall Disease of Rhododendron and Blueberry.</title>
        <authorList>
            <person name="Kuzmanovic N."/>
            <person name="Behrens P."/>
            <person name="Idczak E."/>
            <person name="Wagner S."/>
            <person name="Gotz M."/>
            <person name="Sproer C."/>
            <person name="Bunk B."/>
            <person name="Overmann J."/>
            <person name="Smalla K."/>
        </authorList>
    </citation>
    <scope>NUCLEOTIDE SEQUENCE [LARGE SCALE GENOMIC DNA]</scope>
    <source>
        <strain evidence="2">rho-6.2</strain>
    </source>
</reference>
<name>A0ABY8IQC3_9HYPH</name>
<keyword evidence="1" id="KW-0378">Hydrolase</keyword>
<proteinExistence type="predicted"/>
<gene>
    <name evidence="1" type="ORF">PR018_20610</name>
</gene>
<dbReference type="InterPro" id="IPR051828">
    <property type="entry name" value="HAD-like_hydrolase_domain"/>
</dbReference>
<organism evidence="1 2">
    <name type="scientific">Rhizobium rhododendri</name>
    <dbReference type="NCBI Taxonomy" id="2506430"/>
    <lineage>
        <taxon>Bacteria</taxon>
        <taxon>Pseudomonadati</taxon>
        <taxon>Pseudomonadota</taxon>
        <taxon>Alphaproteobacteria</taxon>
        <taxon>Hyphomicrobiales</taxon>
        <taxon>Rhizobiaceae</taxon>
        <taxon>Rhizobium/Agrobacterium group</taxon>
        <taxon>Rhizobium</taxon>
    </lineage>
</organism>
<accession>A0ABY8IQC3</accession>
<dbReference type="EMBL" id="CP117268">
    <property type="protein sequence ID" value="WFS25921.1"/>
    <property type="molecule type" value="Genomic_DNA"/>
</dbReference>
<dbReference type="NCBIfam" id="TIGR01549">
    <property type="entry name" value="HAD-SF-IA-v1"/>
    <property type="match status" value="1"/>
</dbReference>
<reference evidence="1 2" key="2">
    <citation type="journal article" date="2023" name="MicrobiologyOpen">
        <title>Genomics of the tumorigenes clade of the family Rhizobiaceae and description of Rhizobium rhododendri sp. nov.</title>
        <authorList>
            <person name="Kuzmanovic N."/>
            <person name="diCenzo G.C."/>
            <person name="Bunk B."/>
            <person name="Sproeer C."/>
            <person name="Fruehling A."/>
            <person name="Neumann-Schaal M."/>
            <person name="Overmann J."/>
            <person name="Smalla K."/>
        </authorList>
    </citation>
    <scope>NUCLEOTIDE SEQUENCE [LARGE SCALE GENOMIC DNA]</scope>
    <source>
        <strain evidence="2">rho-6.2</strain>
        <plasmid evidence="1 2">unnamed1</plasmid>
    </source>
</reference>
<dbReference type="InterPro" id="IPR036412">
    <property type="entry name" value="HAD-like_sf"/>
</dbReference>
<dbReference type="InterPro" id="IPR006439">
    <property type="entry name" value="HAD-SF_hydro_IA"/>
</dbReference>
<sequence>MLSNQVSKNYLLWDFEGTLAVRKGRYTSALEAAATVADPTFTCTADIIRPFLSGAFPWHRDELAHSWAGNADGWWSPILAAAETALVTLGMEKTLAISVSIRSREIYLDLAGWQVDPDAVEVLEHLSALGWHHAVIFNFAPELPSLMDGLGLSIHFDKVFCSGQIGLEKPSPALFRYAIESLAPGRARWMIGDNPDADIAGGQAAGLSTILLGRDTHDIGFSATALSTIPAIIPKEHRP</sequence>
<evidence type="ECO:0000313" key="2">
    <source>
        <dbReference type="Proteomes" id="UP000318939"/>
    </source>
</evidence>
<dbReference type="PANTHER" id="PTHR46191">
    <property type="match status" value="1"/>
</dbReference>
<dbReference type="InterPro" id="IPR023214">
    <property type="entry name" value="HAD_sf"/>
</dbReference>
<dbReference type="SFLD" id="SFLDG01129">
    <property type="entry name" value="C1.5:_HAD__Beta-PGM__Phosphata"/>
    <property type="match status" value="1"/>
</dbReference>
<dbReference type="Pfam" id="PF00702">
    <property type="entry name" value="Hydrolase"/>
    <property type="match status" value="1"/>
</dbReference>
<keyword evidence="2" id="KW-1185">Reference proteome</keyword>
<dbReference type="SUPFAM" id="SSF56784">
    <property type="entry name" value="HAD-like"/>
    <property type="match status" value="1"/>
</dbReference>
<dbReference type="InterPro" id="IPR044924">
    <property type="entry name" value="HAD-SF_hydro_IA_REG-2-like_cap"/>
</dbReference>
<evidence type="ECO:0000313" key="1">
    <source>
        <dbReference type="EMBL" id="WFS25921.1"/>
    </source>
</evidence>
<dbReference type="PANTHER" id="PTHR46191:SF2">
    <property type="entry name" value="HALOACID DEHALOGENASE-LIKE HYDROLASE DOMAIN-CONTAINING PROTEIN 3"/>
    <property type="match status" value="1"/>
</dbReference>